<name>Q1WLD3_SINMM</name>
<dbReference type="AlphaFoldDB" id="Q1WLD3"/>
<organism evidence="1 2">
    <name type="scientific">Sinorhizobium meliloti (strain SM11)</name>
    <dbReference type="NCBI Taxonomy" id="707241"/>
    <lineage>
        <taxon>Bacteria</taxon>
        <taxon>Pseudomonadati</taxon>
        <taxon>Pseudomonadota</taxon>
        <taxon>Alphaproteobacteria</taxon>
        <taxon>Hyphomicrobiales</taxon>
        <taxon>Rhizobiaceae</taxon>
        <taxon>Sinorhizobium/Ensifer group</taxon>
        <taxon>Sinorhizobium</taxon>
    </lineage>
</organism>
<geneLocation type="plasmid" evidence="1 2">
    <name>pSmeSM11a</name>
</geneLocation>
<accession>Q1WLD3</accession>
<reference evidence="1 2" key="1">
    <citation type="journal article" date="2006" name="Appl. Environ. Microbiol.">
        <title>Sequence analysis of the 144-kilobase accessory plasmid pSmeSM11a, isolated from a dominant Sinorhizobium meliloti strain identified during a long-term field release experiment.</title>
        <authorList>
            <person name="Stiens M."/>
            <person name="Schneiker S."/>
            <person name="Keller M."/>
            <person name="Kuhn S."/>
            <person name="Puhler A."/>
            <person name="Schluter A."/>
        </authorList>
    </citation>
    <scope>NUCLEOTIDE SEQUENCE [LARGE SCALE GENOMIC DNA]</scope>
    <source>
        <strain evidence="2">SM11</strain>
        <plasmid evidence="1 2">pSmeSM11a</plasmid>
    </source>
</reference>
<reference evidence="2" key="2">
    <citation type="journal article" date="2011" name="J. Biotechnol.">
        <title>The complete genome sequence of the dominant Sinorhizobium meliloti field isolate SM11 extends the S. meliloti pan-genome.</title>
        <authorList>
            <person name="Schneiker-Bekel S."/>
            <person name="Wibberg D."/>
            <person name="Bekel T."/>
            <person name="Blom J."/>
            <person name="Linke B."/>
            <person name="Neuweger H."/>
            <person name="Stiens M."/>
            <person name="Vorholter F.J."/>
            <person name="Weidner S."/>
            <person name="Goesmann A."/>
            <person name="Puhler A."/>
            <person name="Schluter A."/>
        </authorList>
    </citation>
    <scope>NUCLEOTIDE SEQUENCE [LARGE SCALE GENOMIC DNA]</scope>
    <source>
        <strain evidence="2">SM11</strain>
        <plasmid evidence="2">pSmeSM11a</plasmid>
    </source>
</reference>
<proteinExistence type="predicted"/>
<keyword evidence="1" id="KW-0614">Plasmid</keyword>
<dbReference type="EMBL" id="DQ145546">
    <property type="protein sequence ID" value="ABA56067.1"/>
    <property type="molecule type" value="Genomic_DNA"/>
</dbReference>
<sequence>MLATGDLKRINANIISVAHAIMAESGLLVESRLRYAGSNRPVYFLRSA</sequence>
<evidence type="ECO:0000313" key="1">
    <source>
        <dbReference type="EMBL" id="ABA56067.1"/>
    </source>
</evidence>
<protein>
    <submittedName>
        <fullName evidence="1">Uncharacterized protein</fullName>
    </submittedName>
</protein>
<dbReference type="Proteomes" id="UP000009045">
    <property type="component" value="Plasmid pSmeSM11a"/>
</dbReference>
<evidence type="ECO:0000313" key="2">
    <source>
        <dbReference type="Proteomes" id="UP000009045"/>
    </source>
</evidence>